<proteinExistence type="predicted"/>
<keyword evidence="2" id="KW-1185">Reference proteome</keyword>
<accession>A0ABZ1YJQ5</accession>
<sequence length="192" mass="21606">MNRGGDPFAHTEQTARIWLDTVMECLGTSDRRYAYRVLRAWLHTVRDRLTVDAAAHLGAQLPELLRGIYYEGWRPSDVPKRYDQTEFVQLFAAEATISDGDVPFTVTCLSAALRDRFSPGTLEHALEQLPPTLRELLLSAETAPPKTARHGTADRLDRLERSVESLSDTLARIDQRLAAMSSDQTGKYEAVY</sequence>
<dbReference type="Proteomes" id="UP001432062">
    <property type="component" value="Chromosome"/>
</dbReference>
<dbReference type="EMBL" id="CP109441">
    <property type="protein sequence ID" value="WUV43455.1"/>
    <property type="molecule type" value="Genomic_DNA"/>
</dbReference>
<dbReference type="Gene3D" id="1.10.490.110">
    <property type="entry name" value="Uncharacterized conserved protein DUF2267"/>
    <property type="match status" value="1"/>
</dbReference>
<organism evidence="1 2">
    <name type="scientific">Nocardia vinacea</name>
    <dbReference type="NCBI Taxonomy" id="96468"/>
    <lineage>
        <taxon>Bacteria</taxon>
        <taxon>Bacillati</taxon>
        <taxon>Actinomycetota</taxon>
        <taxon>Actinomycetes</taxon>
        <taxon>Mycobacteriales</taxon>
        <taxon>Nocardiaceae</taxon>
        <taxon>Nocardia</taxon>
    </lineage>
</organism>
<dbReference type="InterPro" id="IPR018727">
    <property type="entry name" value="DUF2267"/>
</dbReference>
<reference evidence="1" key="1">
    <citation type="submission" date="2022-10" db="EMBL/GenBank/DDBJ databases">
        <title>The complete genomes of actinobacterial strains from the NBC collection.</title>
        <authorList>
            <person name="Joergensen T.S."/>
            <person name="Alvarez Arevalo M."/>
            <person name="Sterndorff E.B."/>
            <person name="Faurdal D."/>
            <person name="Vuksanovic O."/>
            <person name="Mourched A.-S."/>
            <person name="Charusanti P."/>
            <person name="Shaw S."/>
            <person name="Blin K."/>
            <person name="Weber T."/>
        </authorList>
    </citation>
    <scope>NUCLEOTIDE SEQUENCE</scope>
    <source>
        <strain evidence="1">NBC_01482</strain>
    </source>
</reference>
<gene>
    <name evidence="1" type="ORF">OG563_30075</name>
</gene>
<name>A0ABZ1YJQ5_9NOCA</name>
<dbReference type="Pfam" id="PF10025">
    <property type="entry name" value="DUF2267"/>
    <property type="match status" value="1"/>
</dbReference>
<dbReference type="InterPro" id="IPR038282">
    <property type="entry name" value="DUF2267_sf"/>
</dbReference>
<evidence type="ECO:0000313" key="1">
    <source>
        <dbReference type="EMBL" id="WUV43455.1"/>
    </source>
</evidence>
<evidence type="ECO:0000313" key="2">
    <source>
        <dbReference type="Proteomes" id="UP001432062"/>
    </source>
</evidence>
<protein>
    <submittedName>
        <fullName evidence="1">DUF2267 domain-containing protein</fullName>
    </submittedName>
</protein>
<dbReference type="RefSeq" id="WP_329405895.1">
    <property type="nucleotide sequence ID" value="NZ_CP109441.1"/>
</dbReference>